<comment type="caution">
    <text evidence="1">The sequence shown here is derived from an EMBL/GenBank/DDBJ whole genome shotgun (WGS) entry which is preliminary data.</text>
</comment>
<dbReference type="EMBL" id="JAENIL010000047">
    <property type="protein sequence ID" value="MBK1879411.1"/>
    <property type="molecule type" value="Genomic_DNA"/>
</dbReference>
<dbReference type="AlphaFoldDB" id="A0A934VN07"/>
<gene>
    <name evidence="1" type="ORF">JIN87_21165</name>
</gene>
<dbReference type="InterPro" id="IPR011004">
    <property type="entry name" value="Trimer_LpxA-like_sf"/>
</dbReference>
<sequence>MTLEEQFETFLDKDPQVPESAYVAPQATLIGDVRLGENASVWPACVVRGDINYIEVGDRSNVQDGTIVHLADDYPVIIGKDVTIGHAAIVHACTIEDECLIGMGATVLDGAVIGHNSIVGAGALVTPRTIIPPGSMVLGSPAKVKRQLTEEEQAKIKNWAAKYVKVSAAHKARQQKD</sequence>
<dbReference type="Proteomes" id="UP000617628">
    <property type="component" value="Unassembled WGS sequence"/>
</dbReference>
<dbReference type="Pfam" id="PF00132">
    <property type="entry name" value="Hexapep"/>
    <property type="match status" value="1"/>
</dbReference>
<dbReference type="SUPFAM" id="SSF51161">
    <property type="entry name" value="Trimeric LpxA-like enzymes"/>
    <property type="match status" value="1"/>
</dbReference>
<protein>
    <submittedName>
        <fullName evidence="1">Gamma carbonic anhydrase family protein</fullName>
    </submittedName>
</protein>
<dbReference type="InterPro" id="IPR050484">
    <property type="entry name" value="Transf_Hexapept/Carb_Anhydrase"/>
</dbReference>
<reference evidence="1" key="1">
    <citation type="submission" date="2021-01" db="EMBL/GenBank/DDBJ databases">
        <title>Modified the classification status of verrucomicrobia.</title>
        <authorList>
            <person name="Feng X."/>
        </authorList>
    </citation>
    <scope>NUCLEOTIDE SEQUENCE</scope>
    <source>
        <strain evidence="1">KCTC 13126</strain>
    </source>
</reference>
<evidence type="ECO:0000313" key="1">
    <source>
        <dbReference type="EMBL" id="MBK1879411.1"/>
    </source>
</evidence>
<dbReference type="InterPro" id="IPR047324">
    <property type="entry name" value="LbH_gamma_CA-like"/>
</dbReference>
<evidence type="ECO:0000313" key="2">
    <source>
        <dbReference type="Proteomes" id="UP000617628"/>
    </source>
</evidence>
<proteinExistence type="predicted"/>
<dbReference type="PANTHER" id="PTHR13061">
    <property type="entry name" value="DYNACTIN SUBUNIT P25"/>
    <property type="match status" value="1"/>
</dbReference>
<dbReference type="PANTHER" id="PTHR13061:SF29">
    <property type="entry name" value="GAMMA CARBONIC ANHYDRASE-LIKE 1, MITOCHONDRIAL-RELATED"/>
    <property type="match status" value="1"/>
</dbReference>
<dbReference type="InterPro" id="IPR001451">
    <property type="entry name" value="Hexapep"/>
</dbReference>
<organism evidence="1 2">
    <name type="scientific">Pelagicoccus mobilis</name>
    <dbReference type="NCBI Taxonomy" id="415221"/>
    <lineage>
        <taxon>Bacteria</taxon>
        <taxon>Pseudomonadati</taxon>
        <taxon>Verrucomicrobiota</taxon>
        <taxon>Opitutia</taxon>
        <taxon>Puniceicoccales</taxon>
        <taxon>Pelagicoccaceae</taxon>
        <taxon>Pelagicoccus</taxon>
    </lineage>
</organism>
<dbReference type="Gene3D" id="2.160.10.10">
    <property type="entry name" value="Hexapeptide repeat proteins"/>
    <property type="match status" value="1"/>
</dbReference>
<name>A0A934VN07_9BACT</name>
<keyword evidence="2" id="KW-1185">Reference proteome</keyword>
<accession>A0A934VN07</accession>
<dbReference type="RefSeq" id="WP_200357624.1">
    <property type="nucleotide sequence ID" value="NZ_JAENIL010000047.1"/>
</dbReference>
<dbReference type="CDD" id="cd04645">
    <property type="entry name" value="LbH_gamma_CA_like"/>
    <property type="match status" value="1"/>
</dbReference>